<gene>
    <name evidence="1" type="ORF">METZ01_LOCUS403555</name>
</gene>
<evidence type="ECO:0000313" key="1">
    <source>
        <dbReference type="EMBL" id="SVD50701.1"/>
    </source>
</evidence>
<organism evidence="1">
    <name type="scientific">marine metagenome</name>
    <dbReference type="NCBI Taxonomy" id="408172"/>
    <lineage>
        <taxon>unclassified sequences</taxon>
        <taxon>metagenomes</taxon>
        <taxon>ecological metagenomes</taxon>
    </lineage>
</organism>
<dbReference type="EMBL" id="UINC01155068">
    <property type="protein sequence ID" value="SVD50701.1"/>
    <property type="molecule type" value="Genomic_DNA"/>
</dbReference>
<reference evidence="1" key="1">
    <citation type="submission" date="2018-05" db="EMBL/GenBank/DDBJ databases">
        <authorList>
            <person name="Lanie J.A."/>
            <person name="Ng W.-L."/>
            <person name="Kazmierczak K.M."/>
            <person name="Andrzejewski T.M."/>
            <person name="Davidsen T.M."/>
            <person name="Wayne K.J."/>
            <person name="Tettelin H."/>
            <person name="Glass J.I."/>
            <person name="Rusch D."/>
            <person name="Podicherti R."/>
            <person name="Tsui H.-C.T."/>
            <person name="Winkler M.E."/>
        </authorList>
    </citation>
    <scope>NUCLEOTIDE SEQUENCE</scope>
</reference>
<dbReference type="AlphaFoldDB" id="A0A382VXT2"/>
<name>A0A382VXT2_9ZZZZ</name>
<proteinExistence type="predicted"/>
<sequence>MGFADVVWKDSGGVRRGRQYTAFHATIMKASPDGL</sequence>
<accession>A0A382VXT2</accession>
<protein>
    <submittedName>
        <fullName evidence="1">Uncharacterized protein</fullName>
    </submittedName>
</protein>